<dbReference type="AlphaFoldDB" id="A0A7M7NUS8"/>
<proteinExistence type="predicted"/>
<reference evidence="4" key="1">
    <citation type="submission" date="2015-02" db="EMBL/GenBank/DDBJ databases">
        <title>Genome sequencing for Strongylocentrotus purpuratus.</title>
        <authorList>
            <person name="Murali S."/>
            <person name="Liu Y."/>
            <person name="Vee V."/>
            <person name="English A."/>
            <person name="Wang M."/>
            <person name="Skinner E."/>
            <person name="Han Y."/>
            <person name="Muzny D.M."/>
            <person name="Worley K.C."/>
            <person name="Gibbs R.A."/>
        </authorList>
    </citation>
    <scope>NUCLEOTIDE SEQUENCE</scope>
</reference>
<dbReference type="OMA" id="PSIMAMT"/>
<dbReference type="OrthoDB" id="10567715at2759"/>
<feature type="chain" id="PRO_5029902616" evidence="2">
    <location>
        <begin position="20"/>
        <end position="312"/>
    </location>
</feature>
<accession>A0A7M7NUS8</accession>
<dbReference type="InParanoid" id="A0A7M7NUS8"/>
<name>A0A7M7NUS8_STRPU</name>
<evidence type="ECO:0000256" key="2">
    <source>
        <dbReference type="SAM" id="SignalP"/>
    </source>
</evidence>
<keyword evidence="2" id="KW-0732">Signal</keyword>
<evidence type="ECO:0000313" key="3">
    <source>
        <dbReference type="EnsemblMetazoa" id="XP_030842047"/>
    </source>
</evidence>
<dbReference type="RefSeq" id="XP_030842047.1">
    <property type="nucleotide sequence ID" value="XM_030986187.1"/>
</dbReference>
<dbReference type="Proteomes" id="UP000007110">
    <property type="component" value="Unassembled WGS sequence"/>
</dbReference>
<protein>
    <submittedName>
        <fullName evidence="3">Uncharacterized protein</fullName>
    </submittedName>
</protein>
<feature type="compositionally biased region" description="Polar residues" evidence="1">
    <location>
        <begin position="25"/>
        <end position="52"/>
    </location>
</feature>
<dbReference type="GeneID" id="105438194"/>
<sequence length="312" mass="32586">MESLKLFIVFLLVMPSVLAQTTEMTTELDQTSGMQTQDTPTGAPTTSGNIETSAAPLTAEKEATNAPVTTEASEAPGETEASRAPVKTEASEAPGETDATNVPGETDATEASGETDATNVPGETDATEASGKTEENTEGPILKGTTEATEPEEAILTVTTTLNYPDDKIVAIGGGAFVTITASVEIVNGSVVELIDDMKVIVYAADSEMEEVSAGIELDVGSFNLTVGEAVSFDRLNATLNLAEVLCTTFTHVCVRVEPETNALWKIAAAGSTDKSCEEIECDDSGSSRLVVSGLLMALCLFISRLTGDRWD</sequence>
<dbReference type="KEGG" id="spu:105438194"/>
<dbReference type="EnsemblMetazoa" id="XM_030986187">
    <property type="protein sequence ID" value="XP_030842047"/>
    <property type="gene ID" value="LOC105438194"/>
</dbReference>
<keyword evidence="4" id="KW-1185">Reference proteome</keyword>
<feature type="region of interest" description="Disordered" evidence="1">
    <location>
        <begin position="25"/>
        <end position="153"/>
    </location>
</feature>
<feature type="signal peptide" evidence="2">
    <location>
        <begin position="1"/>
        <end position="19"/>
    </location>
</feature>
<evidence type="ECO:0000313" key="4">
    <source>
        <dbReference type="Proteomes" id="UP000007110"/>
    </source>
</evidence>
<reference evidence="3" key="2">
    <citation type="submission" date="2021-01" db="UniProtKB">
        <authorList>
            <consortium name="EnsemblMetazoa"/>
        </authorList>
    </citation>
    <scope>IDENTIFICATION</scope>
</reference>
<evidence type="ECO:0000256" key="1">
    <source>
        <dbReference type="SAM" id="MobiDB-lite"/>
    </source>
</evidence>
<organism evidence="3 4">
    <name type="scientific">Strongylocentrotus purpuratus</name>
    <name type="common">Purple sea urchin</name>
    <dbReference type="NCBI Taxonomy" id="7668"/>
    <lineage>
        <taxon>Eukaryota</taxon>
        <taxon>Metazoa</taxon>
        <taxon>Echinodermata</taxon>
        <taxon>Eleutherozoa</taxon>
        <taxon>Echinozoa</taxon>
        <taxon>Echinoidea</taxon>
        <taxon>Euechinoidea</taxon>
        <taxon>Echinacea</taxon>
        <taxon>Camarodonta</taxon>
        <taxon>Echinidea</taxon>
        <taxon>Strongylocentrotidae</taxon>
        <taxon>Strongylocentrotus</taxon>
    </lineage>
</organism>